<evidence type="ECO:0000256" key="2">
    <source>
        <dbReference type="ARBA" id="ARBA00023125"/>
    </source>
</evidence>
<protein>
    <submittedName>
        <fullName evidence="5">AraC-type DNA-binding protein</fullName>
    </submittedName>
</protein>
<keyword evidence="1" id="KW-0805">Transcription regulation</keyword>
<dbReference type="STRING" id="416943.SAMN05445871_5018"/>
<dbReference type="PROSITE" id="PS00041">
    <property type="entry name" value="HTH_ARAC_FAMILY_1"/>
    <property type="match status" value="1"/>
</dbReference>
<evidence type="ECO:0000259" key="4">
    <source>
        <dbReference type="PROSITE" id="PS01124"/>
    </source>
</evidence>
<dbReference type="InterPro" id="IPR018060">
    <property type="entry name" value="HTH_AraC"/>
</dbReference>
<dbReference type="Gene3D" id="1.10.10.60">
    <property type="entry name" value="Homeodomain-like"/>
    <property type="match status" value="1"/>
</dbReference>
<dbReference type="SUPFAM" id="SSF46689">
    <property type="entry name" value="Homeodomain-like"/>
    <property type="match status" value="2"/>
</dbReference>
<proteinExistence type="predicted"/>
<name>A0A1H7T0P1_9BURK</name>
<keyword evidence="2 5" id="KW-0238">DNA-binding</keyword>
<gene>
    <name evidence="5" type="ORF">SAMN05192542_113110</name>
</gene>
<dbReference type="Pfam" id="PF12833">
    <property type="entry name" value="HTH_18"/>
    <property type="match status" value="1"/>
</dbReference>
<evidence type="ECO:0000256" key="1">
    <source>
        <dbReference type="ARBA" id="ARBA00023015"/>
    </source>
</evidence>
<dbReference type="AlphaFoldDB" id="A0A1H7T0P1"/>
<keyword evidence="3" id="KW-0804">Transcription</keyword>
<dbReference type="RefSeq" id="WP_208862133.1">
    <property type="nucleotide sequence ID" value="NZ_FNSR01000002.1"/>
</dbReference>
<feature type="domain" description="HTH araC/xylS-type" evidence="4">
    <location>
        <begin position="1"/>
        <end position="94"/>
    </location>
</feature>
<sequence length="104" mass="11571">MCSQSYAQLLRIDDLADMAGMSASTFHRHSRAITTTTPVQYQKQVRLQEARVRLLSQQEDVAAVGFSVGYNSPSQFSREYSQFFGVPPGKDAARLRDVARANGE</sequence>
<dbReference type="InterPro" id="IPR009057">
    <property type="entry name" value="Homeodomain-like_sf"/>
</dbReference>
<keyword evidence="6" id="KW-1185">Reference proteome</keyword>
<dbReference type="PROSITE" id="PS01124">
    <property type="entry name" value="HTH_ARAC_FAMILY_2"/>
    <property type="match status" value="1"/>
</dbReference>
<dbReference type="InterPro" id="IPR018062">
    <property type="entry name" value="HTH_AraC-typ_CS"/>
</dbReference>
<evidence type="ECO:0000313" key="5">
    <source>
        <dbReference type="EMBL" id="SEL77357.1"/>
    </source>
</evidence>
<reference evidence="6" key="1">
    <citation type="submission" date="2016-10" db="EMBL/GenBank/DDBJ databases">
        <authorList>
            <person name="Varghese N."/>
            <person name="Submissions S."/>
        </authorList>
    </citation>
    <scope>NUCLEOTIDE SEQUENCE [LARGE SCALE GENOMIC DNA]</scope>
    <source>
        <strain evidence="6">LMG 26416</strain>
    </source>
</reference>
<organism evidence="5 6">
    <name type="scientific">Paraburkholderia caballeronis</name>
    <dbReference type="NCBI Taxonomy" id="416943"/>
    <lineage>
        <taxon>Bacteria</taxon>
        <taxon>Pseudomonadati</taxon>
        <taxon>Pseudomonadota</taxon>
        <taxon>Betaproteobacteria</taxon>
        <taxon>Burkholderiales</taxon>
        <taxon>Burkholderiaceae</taxon>
        <taxon>Paraburkholderia</taxon>
    </lineage>
</organism>
<dbReference type="GO" id="GO:0003700">
    <property type="term" value="F:DNA-binding transcription factor activity"/>
    <property type="evidence" value="ECO:0007669"/>
    <property type="project" value="InterPro"/>
</dbReference>
<dbReference type="PANTHER" id="PTHR43436">
    <property type="entry name" value="ARAC-FAMILY TRANSCRIPTIONAL REGULATOR"/>
    <property type="match status" value="1"/>
</dbReference>
<dbReference type="PANTHER" id="PTHR43436:SF1">
    <property type="entry name" value="TRANSCRIPTIONAL REGULATORY PROTEIN"/>
    <property type="match status" value="1"/>
</dbReference>
<dbReference type="Proteomes" id="UP000199120">
    <property type="component" value="Unassembled WGS sequence"/>
</dbReference>
<dbReference type="EMBL" id="FOAJ01000013">
    <property type="protein sequence ID" value="SEL77357.1"/>
    <property type="molecule type" value="Genomic_DNA"/>
</dbReference>
<dbReference type="GO" id="GO:0043565">
    <property type="term" value="F:sequence-specific DNA binding"/>
    <property type="evidence" value="ECO:0007669"/>
    <property type="project" value="InterPro"/>
</dbReference>
<dbReference type="SMART" id="SM00342">
    <property type="entry name" value="HTH_ARAC"/>
    <property type="match status" value="1"/>
</dbReference>
<evidence type="ECO:0000313" key="6">
    <source>
        <dbReference type="Proteomes" id="UP000199120"/>
    </source>
</evidence>
<evidence type="ECO:0000256" key="3">
    <source>
        <dbReference type="ARBA" id="ARBA00023163"/>
    </source>
</evidence>
<accession>A0A1H7T0P1</accession>